<name>A0A4Q7VZA9_9BURK</name>
<keyword evidence="10" id="KW-1185">Reference proteome</keyword>
<evidence type="ECO:0000256" key="1">
    <source>
        <dbReference type="ARBA" id="ARBA00001962"/>
    </source>
</evidence>
<dbReference type="InterPro" id="IPR036922">
    <property type="entry name" value="Rieske_2Fe-2S_sf"/>
</dbReference>
<dbReference type="EMBL" id="SHKP01000004">
    <property type="protein sequence ID" value="RZU02194.1"/>
    <property type="molecule type" value="Genomic_DNA"/>
</dbReference>
<evidence type="ECO:0000259" key="8">
    <source>
        <dbReference type="PROSITE" id="PS51296"/>
    </source>
</evidence>
<dbReference type="InterPro" id="IPR015879">
    <property type="entry name" value="Ring_hydroxy_dOase_asu_C_dom"/>
</dbReference>
<evidence type="ECO:0000256" key="5">
    <source>
        <dbReference type="ARBA" id="ARBA00023002"/>
    </source>
</evidence>
<keyword evidence="7" id="KW-0411">Iron-sulfur</keyword>
<dbReference type="PANTHER" id="PTHR43756:SF5">
    <property type="entry name" value="CHOLINE MONOOXYGENASE, CHLOROPLASTIC"/>
    <property type="match status" value="1"/>
</dbReference>
<evidence type="ECO:0000313" key="9">
    <source>
        <dbReference type="EMBL" id="RZU02194.1"/>
    </source>
</evidence>
<dbReference type="OrthoDB" id="9790995at2"/>
<dbReference type="InterPro" id="IPR001663">
    <property type="entry name" value="Rng_hydr_dOase-A"/>
</dbReference>
<dbReference type="SUPFAM" id="SSF50022">
    <property type="entry name" value="ISP domain"/>
    <property type="match status" value="1"/>
</dbReference>
<reference evidence="9 10" key="1">
    <citation type="submission" date="2019-02" db="EMBL/GenBank/DDBJ databases">
        <title>Genomic Encyclopedia of Type Strains, Phase IV (KMG-IV): sequencing the most valuable type-strain genomes for metagenomic binning, comparative biology and taxonomic classification.</title>
        <authorList>
            <person name="Goeker M."/>
        </authorList>
    </citation>
    <scope>NUCLEOTIDE SEQUENCE [LARGE SCALE GENOMIC DNA]</scope>
    <source>
        <strain evidence="9 10">DSM 19570</strain>
    </source>
</reference>
<dbReference type="Pfam" id="PF00355">
    <property type="entry name" value="Rieske"/>
    <property type="match status" value="1"/>
</dbReference>
<dbReference type="SUPFAM" id="SSF55961">
    <property type="entry name" value="Bet v1-like"/>
    <property type="match status" value="1"/>
</dbReference>
<gene>
    <name evidence="9" type="ORF">EV670_0215</name>
</gene>
<protein>
    <submittedName>
        <fullName evidence="9">Choline monooxygenase</fullName>
    </submittedName>
</protein>
<comment type="cofactor">
    <cofactor evidence="1">
        <name>Fe cation</name>
        <dbReference type="ChEBI" id="CHEBI:24875"/>
    </cofactor>
</comment>
<evidence type="ECO:0000313" key="10">
    <source>
        <dbReference type="Proteomes" id="UP000293671"/>
    </source>
</evidence>
<keyword evidence="3" id="KW-0001">2Fe-2S</keyword>
<comment type="caution">
    <text evidence="9">The sequence shown here is derived from an EMBL/GenBank/DDBJ whole genome shotgun (WGS) entry which is preliminary data.</text>
</comment>
<evidence type="ECO:0000256" key="7">
    <source>
        <dbReference type="ARBA" id="ARBA00023014"/>
    </source>
</evidence>
<evidence type="ECO:0000256" key="6">
    <source>
        <dbReference type="ARBA" id="ARBA00023004"/>
    </source>
</evidence>
<keyword evidence="4" id="KW-0479">Metal-binding</keyword>
<dbReference type="Proteomes" id="UP000293671">
    <property type="component" value="Unassembled WGS sequence"/>
</dbReference>
<keyword evidence="6" id="KW-0408">Iron</keyword>
<keyword evidence="5" id="KW-0560">Oxidoreductase</keyword>
<dbReference type="Pfam" id="PF00848">
    <property type="entry name" value="Ring_hydroxyl_A"/>
    <property type="match status" value="1"/>
</dbReference>
<dbReference type="CDD" id="cd03469">
    <property type="entry name" value="Rieske_RO_Alpha_N"/>
    <property type="match status" value="1"/>
</dbReference>
<dbReference type="RefSeq" id="WP_130429978.1">
    <property type="nucleotide sequence ID" value="NZ_SHKP01000004.1"/>
</dbReference>
<evidence type="ECO:0000256" key="3">
    <source>
        <dbReference type="ARBA" id="ARBA00022714"/>
    </source>
</evidence>
<dbReference type="GO" id="GO:0005506">
    <property type="term" value="F:iron ion binding"/>
    <property type="evidence" value="ECO:0007669"/>
    <property type="project" value="InterPro"/>
</dbReference>
<dbReference type="AlphaFoldDB" id="A0A4Q7VZA9"/>
<dbReference type="PROSITE" id="PS51296">
    <property type="entry name" value="RIESKE"/>
    <property type="match status" value="1"/>
</dbReference>
<accession>A0A4Q7VZA9</accession>
<evidence type="ECO:0000256" key="2">
    <source>
        <dbReference type="ARBA" id="ARBA00008751"/>
    </source>
</evidence>
<keyword evidence="9" id="KW-0503">Monooxygenase</keyword>
<dbReference type="GO" id="GO:0004497">
    <property type="term" value="F:monooxygenase activity"/>
    <property type="evidence" value="ECO:0007669"/>
    <property type="project" value="UniProtKB-KW"/>
</dbReference>
<sequence length="361" mass="40819">MFSVEPDIRVASTLDKRFYLDEAVWAQARERVFARSWQWIGELADVAEPGSLAPRELLPGLLDEPLLLARDGAGELRCLSNVCTHRGNVLVHAPCRAEQIRCGYHSRRFDLAGKLCFMPEFEQAQNFPAASDHLPHVPFGSLGPQGFASLTPAAPLADFTGDLQARLAWLPLHEFRADATRNRDYEFDAHWALYVENYLEGLHIPFVHPGLMQSLDMGGYEDELYRYSTLQLATARPGEPAFDLPESSPDHGRRIAAYYWWIFPNLMLNFYPWGLSLNLVMPLGPSRTRVAFRAFVWRPERLDSGAGGGLDQVEMEDEAVVLGVQRGLRSRLYSRGRYAPTRERGVHHFHRLLGEFMAAPA</sequence>
<dbReference type="Gene3D" id="2.102.10.10">
    <property type="entry name" value="Rieske [2Fe-2S] iron-sulphur domain"/>
    <property type="match status" value="1"/>
</dbReference>
<feature type="domain" description="Rieske" evidence="8">
    <location>
        <begin position="49"/>
        <end position="132"/>
    </location>
</feature>
<dbReference type="Gene3D" id="3.90.380.10">
    <property type="entry name" value="Naphthalene 1,2-dioxygenase Alpha Subunit, Chain A, domain 1"/>
    <property type="match status" value="2"/>
</dbReference>
<dbReference type="InterPro" id="IPR017941">
    <property type="entry name" value="Rieske_2Fe-2S"/>
</dbReference>
<dbReference type="GO" id="GO:0051537">
    <property type="term" value="F:2 iron, 2 sulfur cluster binding"/>
    <property type="evidence" value="ECO:0007669"/>
    <property type="project" value="UniProtKB-KW"/>
</dbReference>
<evidence type="ECO:0000256" key="4">
    <source>
        <dbReference type="ARBA" id="ARBA00022723"/>
    </source>
</evidence>
<organism evidence="9 10">
    <name type="scientific">Rivibacter subsaxonicus</name>
    <dbReference type="NCBI Taxonomy" id="457575"/>
    <lineage>
        <taxon>Bacteria</taxon>
        <taxon>Pseudomonadati</taxon>
        <taxon>Pseudomonadota</taxon>
        <taxon>Betaproteobacteria</taxon>
        <taxon>Burkholderiales</taxon>
        <taxon>Rivibacter</taxon>
    </lineage>
</organism>
<dbReference type="PANTHER" id="PTHR43756">
    <property type="entry name" value="CHOLINE MONOOXYGENASE, CHLOROPLASTIC"/>
    <property type="match status" value="1"/>
</dbReference>
<proteinExistence type="inferred from homology"/>
<comment type="similarity">
    <text evidence="2">Belongs to the bacterial ring-hydroxylating dioxygenase alpha subunit family.</text>
</comment>